<organism evidence="1">
    <name type="scientific">Rhipicephalus pulchellus</name>
    <name type="common">Yellow backed tick</name>
    <name type="synonym">Dermacentor pulchellus</name>
    <dbReference type="NCBI Taxonomy" id="72859"/>
    <lineage>
        <taxon>Eukaryota</taxon>
        <taxon>Metazoa</taxon>
        <taxon>Ecdysozoa</taxon>
        <taxon>Arthropoda</taxon>
        <taxon>Chelicerata</taxon>
        <taxon>Arachnida</taxon>
        <taxon>Acari</taxon>
        <taxon>Parasitiformes</taxon>
        <taxon>Ixodida</taxon>
        <taxon>Ixodoidea</taxon>
        <taxon>Ixodidae</taxon>
        <taxon>Rhipicephalinae</taxon>
        <taxon>Rhipicephalus</taxon>
        <taxon>Rhipicephalus</taxon>
    </lineage>
</organism>
<evidence type="ECO:0000313" key="1">
    <source>
        <dbReference type="EMBL" id="JAA62472.1"/>
    </source>
</evidence>
<feature type="non-terminal residue" evidence="1">
    <location>
        <position position="1"/>
    </location>
</feature>
<proteinExistence type="evidence at transcript level"/>
<reference evidence="1" key="2">
    <citation type="journal article" date="2015" name="J. Proteomics">
        <title>Sexual differences in the sialomes of the zebra tick, Rhipicephalus pulchellus.</title>
        <authorList>
            <person name="Tan A.W."/>
            <person name="Francischetti I.M."/>
            <person name="Slovak M."/>
            <person name="Kini R.M."/>
            <person name="Ribeiro J.M."/>
        </authorList>
    </citation>
    <scope>NUCLEOTIDE SEQUENCE</scope>
    <source>
        <tissue evidence="1">Salivary gland</tissue>
    </source>
</reference>
<sequence length="241" mass="28212">KNKASIRIKKQYLKEVVLVSAGNDVAAGINLKQPRWGYVMARLSPLCASVFVLLMTTAYCEDDSKEIAQVDLFRFLNATDRIWTMNTTKKHHTWCKHDEVENITENNITFKRSHLESRMWRSSRYFGNFSRFLNKTPTDPYDAMDVTRGGAYIDTEVLDYQSQDNSCAVFFVLGTVGYTVEPWYEMRMKHSAIKGYTSENECFQKLKEHAEKKKVKKLKIRPVYHYRCPDVLEEKFLKHSH</sequence>
<name>L7MF72_RHIPC</name>
<accession>L7MF72</accession>
<dbReference type="EMBL" id="GACK01002562">
    <property type="protein sequence ID" value="JAA62472.1"/>
    <property type="molecule type" value="mRNA"/>
</dbReference>
<reference evidence="1" key="1">
    <citation type="submission" date="2012-11" db="EMBL/GenBank/DDBJ databases">
        <authorList>
            <person name="Lucero-Rivera Y.E."/>
            <person name="Tovar-Ramirez D."/>
        </authorList>
    </citation>
    <scope>NUCLEOTIDE SEQUENCE</scope>
    <source>
        <tissue evidence="1">Salivary gland</tissue>
    </source>
</reference>
<protein>
    <submittedName>
        <fullName evidence="1">Putative group i salivary lipocalin</fullName>
    </submittedName>
</protein>
<dbReference type="AlphaFoldDB" id="L7MF72"/>